<dbReference type="EMBL" id="DXES01000187">
    <property type="protein sequence ID" value="HIX66354.1"/>
    <property type="molecule type" value="Genomic_DNA"/>
</dbReference>
<protein>
    <submittedName>
        <fullName evidence="2">PHP domain-containing protein</fullName>
    </submittedName>
</protein>
<gene>
    <name evidence="2" type="ORF">H9736_08915</name>
</gene>
<dbReference type="PANTHER" id="PTHR42924:SF3">
    <property type="entry name" value="POLYMERASE_HISTIDINOL PHOSPHATASE N-TERMINAL DOMAIN-CONTAINING PROTEIN"/>
    <property type="match status" value="1"/>
</dbReference>
<proteinExistence type="predicted"/>
<dbReference type="Proteomes" id="UP000886800">
    <property type="component" value="Unassembled WGS sequence"/>
</dbReference>
<dbReference type="CDD" id="cd07438">
    <property type="entry name" value="PHP_HisPPase_AMP"/>
    <property type="match status" value="1"/>
</dbReference>
<evidence type="ECO:0000259" key="1">
    <source>
        <dbReference type="SMART" id="SM00481"/>
    </source>
</evidence>
<dbReference type="SUPFAM" id="SSF89550">
    <property type="entry name" value="PHP domain-like"/>
    <property type="match status" value="1"/>
</dbReference>
<reference evidence="2" key="2">
    <citation type="submission" date="2021-04" db="EMBL/GenBank/DDBJ databases">
        <authorList>
            <person name="Gilroy R."/>
        </authorList>
    </citation>
    <scope>NUCLEOTIDE SEQUENCE</scope>
    <source>
        <strain evidence="2">CHK188-5543</strain>
    </source>
</reference>
<dbReference type="InterPro" id="IPR004013">
    <property type="entry name" value="PHP_dom"/>
</dbReference>
<evidence type="ECO:0000313" key="2">
    <source>
        <dbReference type="EMBL" id="HIX66354.1"/>
    </source>
</evidence>
<feature type="domain" description="Polymerase/histidinol phosphatase N-terminal" evidence="1">
    <location>
        <begin position="3"/>
        <end position="68"/>
    </location>
</feature>
<dbReference type="InterPro" id="IPR016195">
    <property type="entry name" value="Pol/histidinol_Pase-like"/>
</dbReference>
<dbReference type="Gene3D" id="3.20.20.140">
    <property type="entry name" value="Metal-dependent hydrolases"/>
    <property type="match status" value="1"/>
</dbReference>
<dbReference type="InterPro" id="IPR052018">
    <property type="entry name" value="PHP_domain"/>
</dbReference>
<dbReference type="Gene3D" id="1.10.150.650">
    <property type="match status" value="1"/>
</dbReference>
<sequence length="283" mass="31464">MTGDLHCHSRCSDGSLGVEELVQCARREGLDLLALTDHDTMLGVERAQQAGERYGVRVIGGVELSCWDSQRGRKVHLLCYLPQRPQLLKAAMERTLADRNRAMEQSLALVAGRYPISRELVNRFSQGSACLYNVHIMRALMELGYADRPYGTLFRQLLAPGGSCYVSHAYGEVWETARLIQKAGGVCVLAHPSVYDSIGLMEELAQAGLLDGVERFFPRLREQDIPAIDRVLSEYGLIPTGGTDFHGSNTNHPHPLGTCVTAQDSLERLFHRAKIKQKEAQEF</sequence>
<reference evidence="2" key="1">
    <citation type="journal article" date="2021" name="PeerJ">
        <title>Extensive microbial diversity within the chicken gut microbiome revealed by metagenomics and culture.</title>
        <authorList>
            <person name="Gilroy R."/>
            <person name="Ravi A."/>
            <person name="Getino M."/>
            <person name="Pursley I."/>
            <person name="Horton D.L."/>
            <person name="Alikhan N.F."/>
            <person name="Baker D."/>
            <person name="Gharbi K."/>
            <person name="Hall N."/>
            <person name="Watson M."/>
            <person name="Adriaenssens E.M."/>
            <person name="Foster-Nyarko E."/>
            <person name="Jarju S."/>
            <person name="Secka A."/>
            <person name="Antonio M."/>
            <person name="Oren A."/>
            <person name="Chaudhuri R.R."/>
            <person name="La Ragione R."/>
            <person name="Hildebrand F."/>
            <person name="Pallen M.J."/>
        </authorList>
    </citation>
    <scope>NUCLEOTIDE SEQUENCE</scope>
    <source>
        <strain evidence="2">CHK188-5543</strain>
    </source>
</reference>
<dbReference type="SMART" id="SM00481">
    <property type="entry name" value="POLIIIAc"/>
    <property type="match status" value="1"/>
</dbReference>
<organism evidence="2 3">
    <name type="scientific">Candidatus Anaerotruncus excrementipullorum</name>
    <dbReference type="NCBI Taxonomy" id="2838465"/>
    <lineage>
        <taxon>Bacteria</taxon>
        <taxon>Bacillati</taxon>
        <taxon>Bacillota</taxon>
        <taxon>Clostridia</taxon>
        <taxon>Eubacteriales</taxon>
        <taxon>Oscillospiraceae</taxon>
        <taxon>Anaerotruncus</taxon>
    </lineage>
</organism>
<name>A0A9D1WSC4_9FIRM</name>
<dbReference type="InterPro" id="IPR003141">
    <property type="entry name" value="Pol/His_phosphatase_N"/>
</dbReference>
<dbReference type="Pfam" id="PF02811">
    <property type="entry name" value="PHP"/>
    <property type="match status" value="1"/>
</dbReference>
<dbReference type="AlphaFoldDB" id="A0A9D1WSC4"/>
<dbReference type="PANTHER" id="PTHR42924">
    <property type="entry name" value="EXONUCLEASE"/>
    <property type="match status" value="1"/>
</dbReference>
<dbReference type="GO" id="GO:0035312">
    <property type="term" value="F:5'-3' DNA exonuclease activity"/>
    <property type="evidence" value="ECO:0007669"/>
    <property type="project" value="TreeGrafter"/>
</dbReference>
<accession>A0A9D1WSC4</accession>
<comment type="caution">
    <text evidence="2">The sequence shown here is derived from an EMBL/GenBank/DDBJ whole genome shotgun (WGS) entry which is preliminary data.</text>
</comment>
<dbReference type="GO" id="GO:0004534">
    <property type="term" value="F:5'-3' RNA exonuclease activity"/>
    <property type="evidence" value="ECO:0007669"/>
    <property type="project" value="TreeGrafter"/>
</dbReference>
<evidence type="ECO:0000313" key="3">
    <source>
        <dbReference type="Proteomes" id="UP000886800"/>
    </source>
</evidence>